<evidence type="ECO:0000256" key="1">
    <source>
        <dbReference type="SAM" id="MobiDB-lite"/>
    </source>
</evidence>
<dbReference type="HOGENOM" id="CLU_2134334_0_0_1"/>
<reference evidence="3" key="2">
    <citation type="submission" date="2015-01" db="EMBL/GenBank/DDBJ databases">
        <title>Evolutionary Origins and Diversification of the Mycorrhizal Mutualists.</title>
        <authorList>
            <consortium name="DOE Joint Genome Institute"/>
            <consortium name="Mycorrhizal Genomics Consortium"/>
            <person name="Kohler A."/>
            <person name="Kuo A."/>
            <person name="Nagy L.G."/>
            <person name="Floudas D."/>
            <person name="Copeland A."/>
            <person name="Barry K.W."/>
            <person name="Cichocki N."/>
            <person name="Veneault-Fourrey C."/>
            <person name="LaButti K."/>
            <person name="Lindquist E.A."/>
            <person name="Lipzen A."/>
            <person name="Lundell T."/>
            <person name="Morin E."/>
            <person name="Murat C."/>
            <person name="Riley R."/>
            <person name="Ohm R."/>
            <person name="Sun H."/>
            <person name="Tunlid A."/>
            <person name="Henrissat B."/>
            <person name="Grigoriev I.V."/>
            <person name="Hibbett D.S."/>
            <person name="Martin F."/>
        </authorList>
    </citation>
    <scope>NUCLEOTIDE SEQUENCE [LARGE SCALE GENOMIC DNA]</scope>
    <source>
        <strain evidence="3">Ve08.2h10</strain>
    </source>
</reference>
<dbReference type="Proteomes" id="UP000054538">
    <property type="component" value="Unassembled WGS sequence"/>
</dbReference>
<feature type="region of interest" description="Disordered" evidence="1">
    <location>
        <begin position="1"/>
        <end position="87"/>
    </location>
</feature>
<name>A0A0D0DR75_9AGAM</name>
<organism evidence="2 3">
    <name type="scientific">Paxillus rubicundulus Ve08.2h10</name>
    <dbReference type="NCBI Taxonomy" id="930991"/>
    <lineage>
        <taxon>Eukaryota</taxon>
        <taxon>Fungi</taxon>
        <taxon>Dikarya</taxon>
        <taxon>Basidiomycota</taxon>
        <taxon>Agaricomycotina</taxon>
        <taxon>Agaricomycetes</taxon>
        <taxon>Agaricomycetidae</taxon>
        <taxon>Boletales</taxon>
        <taxon>Paxilineae</taxon>
        <taxon>Paxillaceae</taxon>
        <taxon>Paxillus</taxon>
    </lineage>
</organism>
<keyword evidence="3" id="KW-1185">Reference proteome</keyword>
<gene>
    <name evidence="2" type="ORF">PAXRUDRAFT_728891</name>
</gene>
<sequence length="113" mass="12326">MTGHRGAHMWRPADIAHVAPAADRRSALAPVMSWTPRRDRGRRRGHRRSRSHAAKPGGAPRAPHDPRLGREKRAGGSECGVQGSRRHWPRRSTLAVFENSGVRADTAGCIAAS</sequence>
<protein>
    <submittedName>
        <fullName evidence="2">Uncharacterized protein</fullName>
    </submittedName>
</protein>
<feature type="compositionally biased region" description="Basic residues" evidence="1">
    <location>
        <begin position="39"/>
        <end position="53"/>
    </location>
</feature>
<evidence type="ECO:0000313" key="3">
    <source>
        <dbReference type="Proteomes" id="UP000054538"/>
    </source>
</evidence>
<dbReference type="EMBL" id="KN825679">
    <property type="protein sequence ID" value="KIK82095.1"/>
    <property type="molecule type" value="Genomic_DNA"/>
</dbReference>
<dbReference type="InParanoid" id="A0A0D0DR75"/>
<proteinExistence type="predicted"/>
<dbReference type="AlphaFoldDB" id="A0A0D0DR75"/>
<evidence type="ECO:0000313" key="2">
    <source>
        <dbReference type="EMBL" id="KIK82095.1"/>
    </source>
</evidence>
<reference evidence="2 3" key="1">
    <citation type="submission" date="2014-04" db="EMBL/GenBank/DDBJ databases">
        <authorList>
            <consortium name="DOE Joint Genome Institute"/>
            <person name="Kuo A."/>
            <person name="Kohler A."/>
            <person name="Jargeat P."/>
            <person name="Nagy L.G."/>
            <person name="Floudas D."/>
            <person name="Copeland A."/>
            <person name="Barry K.W."/>
            <person name="Cichocki N."/>
            <person name="Veneault-Fourrey C."/>
            <person name="LaButti K."/>
            <person name="Lindquist E.A."/>
            <person name="Lipzen A."/>
            <person name="Lundell T."/>
            <person name="Morin E."/>
            <person name="Murat C."/>
            <person name="Sun H."/>
            <person name="Tunlid A."/>
            <person name="Henrissat B."/>
            <person name="Grigoriev I.V."/>
            <person name="Hibbett D.S."/>
            <person name="Martin F."/>
            <person name="Nordberg H.P."/>
            <person name="Cantor M.N."/>
            <person name="Hua S.X."/>
        </authorList>
    </citation>
    <scope>NUCLEOTIDE SEQUENCE [LARGE SCALE GENOMIC DNA]</scope>
    <source>
        <strain evidence="2 3">Ve08.2h10</strain>
    </source>
</reference>
<accession>A0A0D0DR75</accession>
<feature type="compositionally biased region" description="Basic and acidic residues" evidence="1">
    <location>
        <begin position="62"/>
        <end position="75"/>
    </location>
</feature>